<feature type="compositionally biased region" description="Gly residues" evidence="5">
    <location>
        <begin position="272"/>
        <end position="295"/>
    </location>
</feature>
<organism evidence="6 7">
    <name type="scientific">Rat cytomegalovirus (strain Maastricht)</name>
    <dbReference type="NCBI Taxonomy" id="79700"/>
    <lineage>
        <taxon>Viruses</taxon>
        <taxon>Duplodnaviria</taxon>
        <taxon>Heunggongvirae</taxon>
        <taxon>Peploviricota</taxon>
        <taxon>Herviviricetes</taxon>
        <taxon>Herpesvirales</taxon>
        <taxon>Orthoherpesviridae</taxon>
        <taxon>Betaherpesvirinae</taxon>
        <taxon>Muromegalovirus</taxon>
        <taxon>Muromegalovirus muridbeta2</taxon>
        <taxon>Murid betaherpesvirus 2</taxon>
    </lineage>
</organism>
<evidence type="ECO:0000256" key="1">
    <source>
        <dbReference type="ARBA" id="ARBA00022580"/>
    </source>
</evidence>
<accession>Q9DW98</accession>
<reference evidence="6 7" key="5">
    <citation type="journal article" date="1998" name="Virology">
        <title>The Maastricht strain and England strain of rat cytomegalovirus represent different betaherpesvirus species rather than strains.</title>
        <authorList>
            <person name="Beisser P.S."/>
            <person name="Kaptein S.J."/>
            <person name="Beuken E."/>
            <person name="Bruggeman C.A."/>
            <person name="Vink C."/>
        </authorList>
    </citation>
    <scope>NUCLEOTIDE SEQUENCE [LARGE SCALE GENOMIC DNA]</scope>
    <source>
        <strain evidence="6 7">Maastricht</strain>
    </source>
</reference>
<reference evidence="6 7" key="4">
    <citation type="journal article" date="1998" name="J. Virol.">
        <title>The R33 G protein-coupled receptor gene of rat cytomegalovirus plays an essential role in the pathogenesis of viral infection.</title>
        <authorList>
            <person name="Beisser P.S."/>
            <person name="Vink C."/>
            <person name="Van Dam J.G."/>
            <person name="Grauls G."/>
            <person name="Vanherle S.J."/>
            <person name="Bruggeman C.A."/>
        </authorList>
    </citation>
    <scope>NUCLEOTIDE SEQUENCE [LARGE SCALE GENOMIC DNA]</scope>
    <source>
        <strain evidence="6 7">Maastricht</strain>
    </source>
</reference>
<dbReference type="KEGG" id="vg:940345"/>
<gene>
    <name evidence="6" type="primary">R103</name>
</gene>
<dbReference type="InterPro" id="IPR002600">
    <property type="entry name" value="Herpes_UL7"/>
</dbReference>
<sequence length="377" mass="41132">MCSTLTVRGALEVHSDRKSVRLTSPDLVAVSVADGQLWFHTEAGRLLPQALYRDESESRASFLGFCLFFVLDGEDAITEVRLSSIRAKHRIAIFRPKTNADFALCLLLYAIESLPLSKATLEGAARYLYASNPRTGLTRIIRKSCVRMICTSLYLFFDVTERPVMQCVPQIYVLYKETQRSSAGIVAETYFGVSDLSAMACVSLAINERPTRDGDLMGDIAVEVLNQACNVFYVPLGDDKWLSNDCHEPSTLTPAHQAAGVDAIPATPPRGGSTGTGTGTEGSEGGREVGSGSGDGRPQPAPRPDPRNKKETRREIRDETESLFPRESIPPPNPAPSQTGSLSTRGRRCRTDSGRVAARPRTRPRTPSGPRPPAPRR</sequence>
<feature type="compositionally biased region" description="Pro residues" evidence="5">
    <location>
        <begin position="367"/>
        <end position="377"/>
    </location>
</feature>
<feature type="compositionally biased region" description="Basic and acidic residues" evidence="5">
    <location>
        <begin position="304"/>
        <end position="320"/>
    </location>
</feature>
<organismHost>
    <name type="scientific">Rattus</name>
    <name type="common">rats</name>
    <dbReference type="NCBI Taxonomy" id="10114"/>
</organismHost>
<keyword evidence="2" id="KW-1040">Host Golgi apparatus</keyword>
<evidence type="ECO:0000256" key="2">
    <source>
        <dbReference type="ARBA" id="ARBA00022812"/>
    </source>
</evidence>
<evidence type="ECO:0000313" key="7">
    <source>
        <dbReference type="Proteomes" id="UP000008288"/>
    </source>
</evidence>
<proteinExistence type="inferred from homology"/>
<keyword evidence="4" id="KW-1035">Host cytoplasm</keyword>
<reference evidence="6 7" key="10">
    <citation type="journal article" date="2000" name="Virus Res.">
        <title>Rat cytomegalovirus R89 is a highly conserved gene which expresses a spliced transcript.</title>
        <authorList>
            <person name="Gruijthuijsen Y.K."/>
            <person name="Beuken E."/>
            <person name="Bruggeman C.A."/>
            <person name="Vink C."/>
        </authorList>
    </citation>
    <scope>NUCLEOTIDE SEQUENCE [LARGE SCALE GENOMIC DNA]</scope>
    <source>
        <strain evidence="6 7">Maastricht</strain>
    </source>
</reference>
<protein>
    <submittedName>
        <fullName evidence="6">PR103</fullName>
    </submittedName>
</protein>
<reference evidence="6 7" key="7">
    <citation type="journal article" date="1999" name="J. Virol.">
        <title>Deletion of the R78 G protein-coupled receptor gene from rat cytomegalovirus results in an attenuated, syncytium-inducing mutant strain.</title>
        <authorList>
            <person name="Beisser P.S."/>
            <person name="Grauls G."/>
            <person name="Bruggeman C.A."/>
            <person name="Vink C."/>
        </authorList>
    </citation>
    <scope>NUCLEOTIDE SEQUENCE [LARGE SCALE GENOMIC DNA]</scope>
    <source>
        <strain evidence="6 7">Maastricht</strain>
    </source>
</reference>
<dbReference type="Pfam" id="PF01677">
    <property type="entry name" value="Herpes_UL7"/>
    <property type="match status" value="1"/>
</dbReference>
<evidence type="ECO:0000256" key="5">
    <source>
        <dbReference type="SAM" id="MobiDB-lite"/>
    </source>
</evidence>
<dbReference type="Proteomes" id="UP000008288">
    <property type="component" value="Segment"/>
</dbReference>
<evidence type="ECO:0000256" key="3">
    <source>
        <dbReference type="ARBA" id="ARBA00022844"/>
    </source>
</evidence>
<keyword evidence="3" id="KW-0946">Virion</keyword>
<reference evidence="6 7" key="2">
    <citation type="journal article" date="1996" name="J. Virol.">
        <title>Structure of the rat cytomegalovirus genome termini.</title>
        <authorList>
            <person name="Vink C."/>
            <person name="Beuken E."/>
            <person name="Bruggeman C.A."/>
        </authorList>
    </citation>
    <scope>NUCLEOTIDE SEQUENCE [LARGE SCALE GENOMIC DNA]</scope>
    <source>
        <strain evidence="6 7">Maastricht</strain>
    </source>
</reference>
<reference evidence="6 7" key="3">
    <citation type="journal article" date="1997" name="J. Gen. Virol.">
        <title>Cloning and functional characterization of the origin of lytic-phase DNA replication of rat cytomegalovirus.</title>
        <authorList>
            <person name="Vink C."/>
            <person name="Beuken E."/>
            <person name="Bruggeman C.A."/>
        </authorList>
    </citation>
    <scope>NUCLEOTIDE SEQUENCE [LARGE SCALE GENOMIC DNA]</scope>
    <source>
        <strain evidence="6 7">Maastricht</strain>
    </source>
</reference>
<name>Q9DW98_RCMVM</name>
<keyword evidence="7" id="KW-1185">Reference proteome</keyword>
<dbReference type="HAMAP" id="MF_04038">
    <property type="entry name" value="HSV_CEP1"/>
    <property type="match status" value="1"/>
</dbReference>
<reference evidence="6 7" key="8">
    <citation type="journal article" date="2000" name="J. Virol.">
        <title>The r144 major histocompatibility complex class I-like gene of rat cytomegalovirus is dispensable for both acute and long-term infection in the immunocompromised host.</title>
        <authorList>
            <person name="Beisser P.S."/>
            <person name="Kloover J.S."/>
            <person name="Grauls G.E."/>
            <person name="Blok M.J."/>
            <person name="Bruggeman C.A."/>
            <person name="Vink C."/>
        </authorList>
    </citation>
    <scope>NUCLEOTIDE SEQUENCE [LARGE SCALE GENOMIC DNA]</scope>
    <source>
        <strain evidence="6 7">Maastricht</strain>
    </source>
</reference>
<dbReference type="RefSeq" id="NP_064203.1">
    <property type="nucleotide sequence ID" value="NC_002512.2"/>
</dbReference>
<evidence type="ECO:0000313" key="6">
    <source>
        <dbReference type="EMBL" id="AAF99192.1"/>
    </source>
</evidence>
<feature type="region of interest" description="Disordered" evidence="5">
    <location>
        <begin position="253"/>
        <end position="377"/>
    </location>
</feature>
<dbReference type="EMBL" id="AF232689">
    <property type="protein sequence ID" value="AAF99192.1"/>
    <property type="molecule type" value="Genomic_DNA"/>
</dbReference>
<dbReference type="OrthoDB" id="11238at10239"/>
<dbReference type="GeneID" id="940345"/>
<evidence type="ECO:0000256" key="4">
    <source>
        <dbReference type="ARBA" id="ARBA00023200"/>
    </source>
</evidence>
<reference evidence="6 7" key="1">
    <citation type="journal article" date="1996" name="J. Gen. Virol.">
        <title>Cloning and sequence analysis of the genes encoding DNA polymerase, glycoprotein B, ICP18.5 and major DNA-binding protein of rat cytomegalovirus.</title>
        <authorList>
            <person name="Beuken E."/>
            <person name="Slobbe R."/>
            <person name="Bruggeman C.A."/>
            <person name="Vink C."/>
        </authorList>
    </citation>
    <scope>NUCLEOTIDE SEQUENCE [LARGE SCALE GENOMIC DNA]</scope>
    <source>
        <strain evidence="6 7">Maastricht</strain>
    </source>
</reference>
<reference evidence="6 7" key="6">
    <citation type="journal article" date="1999" name="J. Gen. Virol.">
        <title>The rat cytomegalovirus R32 gene encodes a virion-associated protein that elicits a strong humoral immune response in infected rats.</title>
        <authorList>
            <person name="Beuken E."/>
            <person name="Grauls G."/>
            <person name="Bruggeman C.A."/>
            <person name="Vink C."/>
        </authorList>
    </citation>
    <scope>NUCLEOTIDE SEQUENCE [LARGE SCALE GENOMIC DNA]</scope>
    <source>
        <strain evidence="6 7">Maastricht</strain>
    </source>
</reference>
<dbReference type="GO" id="GO:0044423">
    <property type="term" value="C:virion component"/>
    <property type="evidence" value="ECO:0007669"/>
    <property type="project" value="UniProtKB-KW"/>
</dbReference>
<keyword evidence="1" id="KW-0920">Virion tegument</keyword>
<reference evidence="6 7" key="9">
    <citation type="journal article" date="2000" name="J. Virol.">
        <title>Complete DNA sequence of the rat cytomegalovirus genome.</title>
        <authorList>
            <person name="Vink C."/>
            <person name="Beuken E."/>
            <person name="Bruggeman C.A."/>
        </authorList>
    </citation>
    <scope>NUCLEOTIDE SEQUENCE [LARGE SCALE GENOMIC DNA]</scope>
    <source>
        <strain evidence="6 7">Maastricht</strain>
    </source>
</reference>